<protein>
    <submittedName>
        <fullName evidence="2">Uncharacterized protein</fullName>
    </submittedName>
</protein>
<proteinExistence type="predicted"/>
<reference evidence="2" key="1">
    <citation type="submission" date="2022-11" db="UniProtKB">
        <authorList>
            <consortium name="EnsemblMetazoa"/>
        </authorList>
    </citation>
    <scope>IDENTIFICATION</scope>
</reference>
<organism evidence="2 3">
    <name type="scientific">Patiria miniata</name>
    <name type="common">Bat star</name>
    <name type="synonym">Asterina miniata</name>
    <dbReference type="NCBI Taxonomy" id="46514"/>
    <lineage>
        <taxon>Eukaryota</taxon>
        <taxon>Metazoa</taxon>
        <taxon>Echinodermata</taxon>
        <taxon>Eleutherozoa</taxon>
        <taxon>Asterozoa</taxon>
        <taxon>Asteroidea</taxon>
        <taxon>Valvatacea</taxon>
        <taxon>Valvatida</taxon>
        <taxon>Asterinidae</taxon>
        <taxon>Patiria</taxon>
    </lineage>
</organism>
<dbReference type="GeneID" id="119733290"/>
<feature type="compositionally biased region" description="Basic and acidic residues" evidence="1">
    <location>
        <begin position="12"/>
        <end position="22"/>
    </location>
</feature>
<accession>A0A914AGI5</accession>
<dbReference type="SUPFAM" id="SSF52047">
    <property type="entry name" value="RNI-like"/>
    <property type="match status" value="1"/>
</dbReference>
<dbReference type="OMA" id="IEYDIGH"/>
<dbReference type="Gene3D" id="3.80.10.10">
    <property type="entry name" value="Ribonuclease Inhibitor"/>
    <property type="match status" value="1"/>
</dbReference>
<dbReference type="AlphaFoldDB" id="A0A914AGI5"/>
<sequence length="419" mass="46852">MGNLWSRFAQRETNLDDEHPQDPDYPQRSGASLESIGTISGSHNPIIVGSSVNFHSNVPSEGPEITGFQGPGTADNLRKELKLESEIRDWLKQIDEGNVLAMKPSLRFYSSGSMQAAGLILDHIQKMQVDKEELQRLALLLLCDSGSENLATKLVRPTVVNCKSNEDLKSLSYYLQHVTPPLEGAHFHMKVRKQELTLLKGILPSDSIESAGLISVNYDLSEQEGEELSLLEETLGVVDEQRRAQLHIVVQFEAKSWFDVGRVSHSFFRMQEQKVRLALVMNQRSPDEVVDLLKALEGCRLGWLTLYHTDLHARVRDVSRFSSSLTLLQLPTCRLGDDDVKDLISIFPAGHGLEWLNLDGNAFSLDAVRALIGHLQGFPKLWRLGLHNIGLDAKLIRQVVSQDLPHLKETTGGVFQKSK</sequence>
<dbReference type="Proteomes" id="UP000887568">
    <property type="component" value="Unplaced"/>
</dbReference>
<dbReference type="RefSeq" id="XP_038062818.1">
    <property type="nucleotide sequence ID" value="XM_038206890.1"/>
</dbReference>
<evidence type="ECO:0000313" key="3">
    <source>
        <dbReference type="Proteomes" id="UP000887568"/>
    </source>
</evidence>
<keyword evidence="3" id="KW-1185">Reference proteome</keyword>
<dbReference type="OrthoDB" id="8875973at2759"/>
<evidence type="ECO:0000256" key="1">
    <source>
        <dbReference type="SAM" id="MobiDB-lite"/>
    </source>
</evidence>
<dbReference type="InterPro" id="IPR032675">
    <property type="entry name" value="LRR_dom_sf"/>
</dbReference>
<dbReference type="EnsemblMetazoa" id="XM_038206890.1">
    <property type="protein sequence ID" value="XP_038062818.1"/>
    <property type="gene ID" value="LOC119733290"/>
</dbReference>
<evidence type="ECO:0000313" key="2">
    <source>
        <dbReference type="EnsemblMetazoa" id="XP_038062818.1"/>
    </source>
</evidence>
<feature type="region of interest" description="Disordered" evidence="1">
    <location>
        <begin position="12"/>
        <end position="36"/>
    </location>
</feature>
<name>A0A914AGI5_PATMI</name>